<dbReference type="EMBL" id="CP109491">
    <property type="protein sequence ID" value="WUX41868.1"/>
    <property type="molecule type" value="Genomic_DNA"/>
</dbReference>
<organism evidence="3 4">
    <name type="scientific">Streptomyces anulatus</name>
    <name type="common">Streptomyces chrysomallus</name>
    <dbReference type="NCBI Taxonomy" id="1892"/>
    <lineage>
        <taxon>Bacteria</taxon>
        <taxon>Bacillati</taxon>
        <taxon>Actinomycetota</taxon>
        <taxon>Actinomycetes</taxon>
        <taxon>Kitasatosporales</taxon>
        <taxon>Streptomycetaceae</taxon>
        <taxon>Streptomyces</taxon>
    </lineage>
</organism>
<name>A0ABZ1ZWR4_STRAQ</name>
<feature type="transmembrane region" description="Helical" evidence="2">
    <location>
        <begin position="88"/>
        <end position="111"/>
    </location>
</feature>
<feature type="compositionally biased region" description="Low complexity" evidence="1">
    <location>
        <begin position="444"/>
        <end position="459"/>
    </location>
</feature>
<feature type="transmembrane region" description="Helical" evidence="2">
    <location>
        <begin position="182"/>
        <end position="200"/>
    </location>
</feature>
<dbReference type="RefSeq" id="WP_329359922.1">
    <property type="nucleotide sequence ID" value="NZ_CP109490.1"/>
</dbReference>
<sequence>MTQPTTPERTEHLHVLRLLTRPPVRGLLTIAFLARTTSAVLPITLLLALAQSHGYTRAALVSGGYTFVIAFCAPLRGRLLDRFGAHRMLTVMGTVTALFLGLVACSIEFRWPWWTTLPLVIAATLSSPPLNAALRSSWRRLATGEAQLKAVHSADSVLEEAGFVLAPLAAGVTIALLGPRHAYEAAAACFITVTVLYLAAARRHQLGTTRATPSSNTSRPGRDGRRSRRWLGALAVPGMTAILLPLLVMGCVFGGTSVLVPAYIQHQHATFWLGPLLAATSIGGVIGGILYATTGWKAGLWRKYHLLTLGFTLPATLLFLARPLWLLASLLFLAGLFVTPLFINAFLLIDATTTDDTRVEANTWVGASTDIPNGIMAVIIGTLAEHHRWDTALLTLTCCAAAGATGALLASAHRPQPPVTAAVQRAAPAPEPRAPRTPGPPGHRPSASEAAAPAADAGP</sequence>
<dbReference type="Proteomes" id="UP001431926">
    <property type="component" value="Chromosome"/>
</dbReference>
<feature type="transmembrane region" description="Helical" evidence="2">
    <location>
        <begin position="27"/>
        <end position="49"/>
    </location>
</feature>
<dbReference type="PANTHER" id="PTHR23542:SF1">
    <property type="entry name" value="MAJOR FACILITATOR SUPERFAMILY (MFS) PROFILE DOMAIN-CONTAINING PROTEIN"/>
    <property type="match status" value="1"/>
</dbReference>
<proteinExistence type="predicted"/>
<feature type="compositionally biased region" description="Low complexity" evidence="1">
    <location>
        <begin position="419"/>
        <end position="428"/>
    </location>
</feature>
<dbReference type="InterPro" id="IPR036259">
    <property type="entry name" value="MFS_trans_sf"/>
</dbReference>
<keyword evidence="2" id="KW-0812">Transmembrane</keyword>
<dbReference type="InterPro" id="IPR011701">
    <property type="entry name" value="MFS"/>
</dbReference>
<keyword evidence="4" id="KW-1185">Reference proteome</keyword>
<feature type="transmembrane region" description="Helical" evidence="2">
    <location>
        <begin position="231"/>
        <end position="264"/>
    </location>
</feature>
<dbReference type="Pfam" id="PF07690">
    <property type="entry name" value="MFS_1"/>
    <property type="match status" value="1"/>
</dbReference>
<dbReference type="SUPFAM" id="SSF103473">
    <property type="entry name" value="MFS general substrate transporter"/>
    <property type="match status" value="1"/>
</dbReference>
<feature type="transmembrane region" description="Helical" evidence="2">
    <location>
        <begin position="55"/>
        <end position="76"/>
    </location>
</feature>
<feature type="transmembrane region" description="Helical" evidence="2">
    <location>
        <begin position="157"/>
        <end position="176"/>
    </location>
</feature>
<gene>
    <name evidence="3" type="ORF">OG367_39110</name>
</gene>
<keyword evidence="2" id="KW-0472">Membrane</keyword>
<feature type="compositionally biased region" description="Pro residues" evidence="1">
    <location>
        <begin position="429"/>
        <end position="443"/>
    </location>
</feature>
<evidence type="ECO:0000313" key="4">
    <source>
        <dbReference type="Proteomes" id="UP001431926"/>
    </source>
</evidence>
<protein>
    <submittedName>
        <fullName evidence="3">MFS transporter</fullName>
    </submittedName>
</protein>
<accession>A0ABZ1ZWR4</accession>
<feature type="region of interest" description="Disordered" evidence="1">
    <location>
        <begin position="416"/>
        <end position="459"/>
    </location>
</feature>
<evidence type="ECO:0000256" key="2">
    <source>
        <dbReference type="SAM" id="Phobius"/>
    </source>
</evidence>
<keyword evidence="2" id="KW-1133">Transmembrane helix</keyword>
<evidence type="ECO:0000256" key="1">
    <source>
        <dbReference type="SAM" id="MobiDB-lite"/>
    </source>
</evidence>
<feature type="transmembrane region" description="Helical" evidence="2">
    <location>
        <begin position="270"/>
        <end position="292"/>
    </location>
</feature>
<feature type="transmembrane region" description="Helical" evidence="2">
    <location>
        <begin position="327"/>
        <end position="349"/>
    </location>
</feature>
<evidence type="ECO:0000313" key="3">
    <source>
        <dbReference type="EMBL" id="WUX41868.1"/>
    </source>
</evidence>
<dbReference type="Gene3D" id="1.20.1250.20">
    <property type="entry name" value="MFS general substrate transporter like domains"/>
    <property type="match status" value="2"/>
</dbReference>
<feature type="transmembrane region" description="Helical" evidence="2">
    <location>
        <begin position="117"/>
        <end position="136"/>
    </location>
</feature>
<feature type="transmembrane region" description="Helical" evidence="2">
    <location>
        <begin position="304"/>
        <end position="321"/>
    </location>
</feature>
<dbReference type="PANTHER" id="PTHR23542">
    <property type="match status" value="1"/>
</dbReference>
<reference evidence="3" key="1">
    <citation type="submission" date="2022-10" db="EMBL/GenBank/DDBJ databases">
        <title>The complete genomes of actinobacterial strains from the NBC collection.</title>
        <authorList>
            <person name="Joergensen T.S."/>
            <person name="Alvarez Arevalo M."/>
            <person name="Sterndorff E.B."/>
            <person name="Faurdal D."/>
            <person name="Vuksanovic O."/>
            <person name="Mourched A.-S."/>
            <person name="Charusanti P."/>
            <person name="Shaw S."/>
            <person name="Blin K."/>
            <person name="Weber T."/>
        </authorList>
    </citation>
    <scope>NUCLEOTIDE SEQUENCE</scope>
    <source>
        <strain evidence="3">NBC_01436</strain>
    </source>
</reference>